<evidence type="ECO:0000313" key="3">
    <source>
        <dbReference type="Proteomes" id="UP000626109"/>
    </source>
</evidence>
<feature type="region of interest" description="Disordered" evidence="1">
    <location>
        <begin position="1"/>
        <end position="40"/>
    </location>
</feature>
<accession>A0A813GJE5</accession>
<evidence type="ECO:0000256" key="1">
    <source>
        <dbReference type="SAM" id="MobiDB-lite"/>
    </source>
</evidence>
<dbReference type="EMBL" id="CAJNNW010000386">
    <property type="protein sequence ID" value="CAE8627159.1"/>
    <property type="molecule type" value="Genomic_DNA"/>
</dbReference>
<dbReference type="Proteomes" id="UP000626109">
    <property type="component" value="Unassembled WGS sequence"/>
</dbReference>
<reference evidence="2" key="1">
    <citation type="submission" date="2021-02" db="EMBL/GenBank/DDBJ databases">
        <authorList>
            <person name="Dougan E. K."/>
            <person name="Rhodes N."/>
            <person name="Thang M."/>
            <person name="Chan C."/>
        </authorList>
    </citation>
    <scope>NUCLEOTIDE SEQUENCE</scope>
</reference>
<gene>
    <name evidence="2" type="ORF">PGLA2088_LOCUS566</name>
</gene>
<protein>
    <submittedName>
        <fullName evidence="2">Uncharacterized protein</fullName>
    </submittedName>
</protein>
<dbReference type="AlphaFoldDB" id="A0A813GJE5"/>
<proteinExistence type="predicted"/>
<name>A0A813GJE5_POLGL</name>
<feature type="non-terminal residue" evidence="2">
    <location>
        <position position="1"/>
    </location>
</feature>
<evidence type="ECO:0000313" key="2">
    <source>
        <dbReference type="EMBL" id="CAE8627159.1"/>
    </source>
</evidence>
<sequence length="75" mass="7986">DSKNNNKIQREHQGPSTGEQGPGLCRDRAAQKGPQSPGLLQLAPELQLRHRQGGLVLVLGRRSGDALVGTAKPEP</sequence>
<feature type="compositionally biased region" description="Basic and acidic residues" evidence="1">
    <location>
        <begin position="1"/>
        <end position="13"/>
    </location>
</feature>
<comment type="caution">
    <text evidence="2">The sequence shown here is derived from an EMBL/GenBank/DDBJ whole genome shotgun (WGS) entry which is preliminary data.</text>
</comment>
<organism evidence="2 3">
    <name type="scientific">Polarella glacialis</name>
    <name type="common">Dinoflagellate</name>
    <dbReference type="NCBI Taxonomy" id="89957"/>
    <lineage>
        <taxon>Eukaryota</taxon>
        <taxon>Sar</taxon>
        <taxon>Alveolata</taxon>
        <taxon>Dinophyceae</taxon>
        <taxon>Suessiales</taxon>
        <taxon>Suessiaceae</taxon>
        <taxon>Polarella</taxon>
    </lineage>
</organism>
<feature type="non-terminal residue" evidence="2">
    <location>
        <position position="75"/>
    </location>
</feature>